<evidence type="ECO:0000313" key="13">
    <source>
        <dbReference type="EMBL" id="MBB6072492.1"/>
    </source>
</evidence>
<dbReference type="SMART" id="SM00388">
    <property type="entry name" value="HisKA"/>
    <property type="match status" value="1"/>
</dbReference>
<organism evidence="13 14">
    <name type="scientific">Longimicrobium terrae</name>
    <dbReference type="NCBI Taxonomy" id="1639882"/>
    <lineage>
        <taxon>Bacteria</taxon>
        <taxon>Pseudomonadati</taxon>
        <taxon>Gemmatimonadota</taxon>
        <taxon>Longimicrobiia</taxon>
        <taxon>Longimicrobiales</taxon>
        <taxon>Longimicrobiaceae</taxon>
        <taxon>Longimicrobium</taxon>
    </lineage>
</organism>
<dbReference type="SMART" id="SM00304">
    <property type="entry name" value="HAMP"/>
    <property type="match status" value="1"/>
</dbReference>
<evidence type="ECO:0000256" key="7">
    <source>
        <dbReference type="ARBA" id="ARBA00022777"/>
    </source>
</evidence>
<dbReference type="Pfam" id="PF00512">
    <property type="entry name" value="HisKA"/>
    <property type="match status" value="1"/>
</dbReference>
<feature type="transmembrane region" description="Helical" evidence="10">
    <location>
        <begin position="6"/>
        <end position="27"/>
    </location>
</feature>
<evidence type="ECO:0000256" key="8">
    <source>
        <dbReference type="ARBA" id="ARBA00022840"/>
    </source>
</evidence>
<keyword evidence="7 13" id="KW-0418">Kinase</keyword>
<evidence type="ECO:0000256" key="6">
    <source>
        <dbReference type="ARBA" id="ARBA00022741"/>
    </source>
</evidence>
<dbReference type="CDD" id="cd00082">
    <property type="entry name" value="HisKA"/>
    <property type="match status" value="1"/>
</dbReference>
<keyword evidence="9" id="KW-0902">Two-component regulatory system</keyword>
<evidence type="ECO:0000259" key="11">
    <source>
        <dbReference type="PROSITE" id="PS50109"/>
    </source>
</evidence>
<keyword evidence="6" id="KW-0547">Nucleotide-binding</keyword>
<evidence type="ECO:0000313" key="14">
    <source>
        <dbReference type="Proteomes" id="UP000582837"/>
    </source>
</evidence>
<accession>A0A841H3G7</accession>
<dbReference type="GO" id="GO:0016020">
    <property type="term" value="C:membrane"/>
    <property type="evidence" value="ECO:0007669"/>
    <property type="project" value="UniProtKB-SubCell"/>
</dbReference>
<dbReference type="SUPFAM" id="SSF55874">
    <property type="entry name" value="ATPase domain of HSP90 chaperone/DNA topoisomerase II/histidine kinase"/>
    <property type="match status" value="1"/>
</dbReference>
<dbReference type="PROSITE" id="PS50109">
    <property type="entry name" value="HIS_KIN"/>
    <property type="match status" value="1"/>
</dbReference>
<comment type="catalytic activity">
    <reaction evidence="1">
        <text>ATP + protein L-histidine = ADP + protein N-phospho-L-histidine.</text>
        <dbReference type="EC" id="2.7.13.3"/>
    </reaction>
</comment>
<dbReference type="GO" id="GO:0005524">
    <property type="term" value="F:ATP binding"/>
    <property type="evidence" value="ECO:0007669"/>
    <property type="project" value="UniProtKB-KW"/>
</dbReference>
<feature type="domain" description="Histidine kinase" evidence="11">
    <location>
        <begin position="264"/>
        <end position="476"/>
    </location>
</feature>
<dbReference type="SMART" id="SM00387">
    <property type="entry name" value="HATPase_c"/>
    <property type="match status" value="1"/>
</dbReference>
<reference evidence="13 14" key="1">
    <citation type="submission" date="2020-08" db="EMBL/GenBank/DDBJ databases">
        <title>Genomic Encyclopedia of Type Strains, Phase IV (KMG-IV): sequencing the most valuable type-strain genomes for metagenomic binning, comparative biology and taxonomic classification.</title>
        <authorList>
            <person name="Goeker M."/>
        </authorList>
    </citation>
    <scope>NUCLEOTIDE SEQUENCE [LARGE SCALE GENOMIC DNA]</scope>
    <source>
        <strain evidence="13 14">DSM 29007</strain>
    </source>
</reference>
<evidence type="ECO:0000256" key="2">
    <source>
        <dbReference type="ARBA" id="ARBA00004370"/>
    </source>
</evidence>
<dbReference type="Pfam" id="PF00672">
    <property type="entry name" value="HAMP"/>
    <property type="match status" value="1"/>
</dbReference>
<evidence type="ECO:0000256" key="10">
    <source>
        <dbReference type="SAM" id="Phobius"/>
    </source>
</evidence>
<dbReference type="GO" id="GO:0000155">
    <property type="term" value="F:phosphorelay sensor kinase activity"/>
    <property type="evidence" value="ECO:0007669"/>
    <property type="project" value="InterPro"/>
</dbReference>
<feature type="transmembrane region" description="Helical" evidence="10">
    <location>
        <begin position="158"/>
        <end position="182"/>
    </location>
</feature>
<dbReference type="CDD" id="cd06225">
    <property type="entry name" value="HAMP"/>
    <property type="match status" value="1"/>
</dbReference>
<name>A0A841H3G7_9BACT</name>
<dbReference type="RefSeq" id="WP_170038243.1">
    <property type="nucleotide sequence ID" value="NZ_JABDTL010000002.1"/>
</dbReference>
<evidence type="ECO:0000256" key="3">
    <source>
        <dbReference type="ARBA" id="ARBA00012438"/>
    </source>
</evidence>
<dbReference type="Gene3D" id="1.10.287.130">
    <property type="match status" value="1"/>
</dbReference>
<keyword evidence="10" id="KW-0472">Membrane</keyword>
<gene>
    <name evidence="13" type="ORF">HNQ61_004154</name>
</gene>
<dbReference type="InterPro" id="IPR036097">
    <property type="entry name" value="HisK_dim/P_sf"/>
</dbReference>
<dbReference type="PRINTS" id="PR00344">
    <property type="entry name" value="BCTRLSENSOR"/>
</dbReference>
<feature type="domain" description="HAMP" evidence="12">
    <location>
        <begin position="180"/>
        <end position="233"/>
    </location>
</feature>
<dbReference type="PANTHER" id="PTHR43065">
    <property type="entry name" value="SENSOR HISTIDINE KINASE"/>
    <property type="match status" value="1"/>
</dbReference>
<dbReference type="Pfam" id="PF02518">
    <property type="entry name" value="HATPase_c"/>
    <property type="match status" value="1"/>
</dbReference>
<dbReference type="InterPro" id="IPR005467">
    <property type="entry name" value="His_kinase_dom"/>
</dbReference>
<keyword evidence="10" id="KW-1133">Transmembrane helix</keyword>
<protein>
    <recommendedName>
        <fullName evidence="3">histidine kinase</fullName>
        <ecNumber evidence="3">2.7.13.3</ecNumber>
    </recommendedName>
</protein>
<proteinExistence type="predicted"/>
<evidence type="ECO:0000256" key="9">
    <source>
        <dbReference type="ARBA" id="ARBA00023012"/>
    </source>
</evidence>
<evidence type="ECO:0000259" key="12">
    <source>
        <dbReference type="PROSITE" id="PS50885"/>
    </source>
</evidence>
<comment type="caution">
    <text evidence="13">The sequence shown here is derived from an EMBL/GenBank/DDBJ whole genome shotgun (WGS) entry which is preliminary data.</text>
</comment>
<dbReference type="EC" id="2.7.13.3" evidence="3"/>
<dbReference type="PROSITE" id="PS50885">
    <property type="entry name" value="HAMP"/>
    <property type="match status" value="1"/>
</dbReference>
<keyword evidence="5" id="KW-0808">Transferase</keyword>
<evidence type="ECO:0000256" key="4">
    <source>
        <dbReference type="ARBA" id="ARBA00022553"/>
    </source>
</evidence>
<keyword evidence="10" id="KW-0812">Transmembrane</keyword>
<dbReference type="Gene3D" id="6.10.340.10">
    <property type="match status" value="1"/>
</dbReference>
<dbReference type="EMBL" id="JACHIA010000015">
    <property type="protein sequence ID" value="MBB6072492.1"/>
    <property type="molecule type" value="Genomic_DNA"/>
</dbReference>
<evidence type="ECO:0000256" key="5">
    <source>
        <dbReference type="ARBA" id="ARBA00022679"/>
    </source>
</evidence>
<dbReference type="InterPro" id="IPR004358">
    <property type="entry name" value="Sig_transdc_His_kin-like_C"/>
</dbReference>
<dbReference type="InterPro" id="IPR003661">
    <property type="entry name" value="HisK_dim/P_dom"/>
</dbReference>
<dbReference type="Proteomes" id="UP000582837">
    <property type="component" value="Unassembled WGS sequence"/>
</dbReference>
<keyword evidence="14" id="KW-1185">Reference proteome</keyword>
<comment type="subcellular location">
    <subcellularLocation>
        <location evidence="2">Membrane</location>
    </subcellularLocation>
</comment>
<sequence length="485" mass="52081">MRLAHRLVLASSAAVALVMTIYGFTIIRQRERIIGNALVRETETLAHAMQIVANSAIRNGQRAPLDRVLGRILGDPETAISAVLDTTGAVMAGGPRARMACLDTIIARPGPVPERHGWSNCGGRVRLIVLPLQEPAEALVVARRTTVMDRDIAESRRSILLTSVALAVVGSLAILIIVRLWLTRPLLEILEGVHRFGGPDEPQPMRVPRAAHELQKLARAFNGMVERLDAKQHVLARETEERIALERRLRHAELFAALGRLTGGVAHELGSPLGVISVRADAIQSLPGADPEARRHAEAIGREVERISALVRDLVHVARRHGAGRDPLDMRAIVSETAGLLEGDAERADIRLSVDAPDHPVPVTGDARLLRHALYCIVLNAVQALRTHPGPRQIRIELRAENGGITVAVEDSGPGIAPEDRARVFEPFFTTRDVGEGSGLGLAISAGIAEEHGGEVAIGTAALGGVRAVLRLPLAARRSVTDGTE</sequence>
<dbReference type="InterPro" id="IPR036890">
    <property type="entry name" value="HATPase_C_sf"/>
</dbReference>
<dbReference type="InterPro" id="IPR003660">
    <property type="entry name" value="HAMP_dom"/>
</dbReference>
<dbReference type="InterPro" id="IPR003594">
    <property type="entry name" value="HATPase_dom"/>
</dbReference>
<evidence type="ECO:0000256" key="1">
    <source>
        <dbReference type="ARBA" id="ARBA00000085"/>
    </source>
</evidence>
<keyword evidence="8" id="KW-0067">ATP-binding</keyword>
<keyword evidence="4" id="KW-0597">Phosphoprotein</keyword>
<dbReference type="Gene3D" id="3.30.565.10">
    <property type="entry name" value="Histidine kinase-like ATPase, C-terminal domain"/>
    <property type="match status" value="1"/>
</dbReference>
<dbReference type="SUPFAM" id="SSF47384">
    <property type="entry name" value="Homodimeric domain of signal transducing histidine kinase"/>
    <property type="match status" value="1"/>
</dbReference>
<dbReference type="PANTHER" id="PTHR43065:SF10">
    <property type="entry name" value="PEROXIDE STRESS-ACTIVATED HISTIDINE KINASE MAK3"/>
    <property type="match status" value="1"/>
</dbReference>
<dbReference type="AlphaFoldDB" id="A0A841H3G7"/>